<gene>
    <name evidence="2" type="ORF">GOMPHAMPRED_004805</name>
</gene>
<dbReference type="EMBL" id="CAJPDQ010000003">
    <property type="protein sequence ID" value="CAF9906602.1"/>
    <property type="molecule type" value="Genomic_DNA"/>
</dbReference>
<dbReference type="InterPro" id="IPR027417">
    <property type="entry name" value="P-loop_NTPase"/>
</dbReference>
<keyword evidence="3" id="KW-1185">Reference proteome</keyword>
<evidence type="ECO:0000313" key="2">
    <source>
        <dbReference type="EMBL" id="CAF9906602.1"/>
    </source>
</evidence>
<evidence type="ECO:0000256" key="1">
    <source>
        <dbReference type="SAM" id="MobiDB-lite"/>
    </source>
</evidence>
<dbReference type="SUPFAM" id="SSF52540">
    <property type="entry name" value="P-loop containing nucleoside triphosphate hydrolases"/>
    <property type="match status" value="1"/>
</dbReference>
<feature type="region of interest" description="Disordered" evidence="1">
    <location>
        <begin position="710"/>
        <end position="737"/>
    </location>
</feature>
<protein>
    <submittedName>
        <fullName evidence="2">Uncharacterized protein</fullName>
    </submittedName>
</protein>
<dbReference type="Gene3D" id="3.40.50.300">
    <property type="entry name" value="P-loop containing nucleotide triphosphate hydrolases"/>
    <property type="match status" value="1"/>
</dbReference>
<evidence type="ECO:0000313" key="3">
    <source>
        <dbReference type="Proteomes" id="UP000664169"/>
    </source>
</evidence>
<dbReference type="Proteomes" id="UP000664169">
    <property type="component" value="Unassembled WGS sequence"/>
</dbReference>
<accession>A0A8H3EM57</accession>
<proteinExistence type="predicted"/>
<organism evidence="2 3">
    <name type="scientific">Gomphillus americanus</name>
    <dbReference type="NCBI Taxonomy" id="1940652"/>
    <lineage>
        <taxon>Eukaryota</taxon>
        <taxon>Fungi</taxon>
        <taxon>Dikarya</taxon>
        <taxon>Ascomycota</taxon>
        <taxon>Pezizomycotina</taxon>
        <taxon>Lecanoromycetes</taxon>
        <taxon>OSLEUM clade</taxon>
        <taxon>Ostropomycetidae</taxon>
        <taxon>Ostropales</taxon>
        <taxon>Graphidaceae</taxon>
        <taxon>Gomphilloideae</taxon>
        <taxon>Gomphillus</taxon>
    </lineage>
</organism>
<dbReference type="AlphaFoldDB" id="A0A8H3EM57"/>
<sequence length="900" mass="101974">MASSVMSERPVFNVGSEADPLARAIESREHTEWHPTGRICLMEIGSSTGTGPTRFRNGLYPFGCFTDQIGTFVRVRHWVDFRHAALTRNEHGPKQQAWPCHMRIGIQLVSGRQSPDFSGIDTQEDEAVYFHLPAKYPNGSDGIQTEISDLKACNPVVESGDVKDGTIRNHLKRSNEKEAATIQRMIEEKTLYEIEIKTAPRNLAPSNVFVRQSEHSHFQTLVDAVKTLHQRPEITSLTFRLIFCCPNADEERSNWITKVQRSIDNFRKAQKMENKGEKWPGELYVKNAGRAFHTQMGLYKEIGLLPLFVPPHFDVAPSVQNMILMHGLDLHYLYEQERAKLKSLEDGVFEARFLELNNGQNQTYGCFIRIGEKQPGVTALVKGLAGHITFPGHEDTGKRSFTLSRLPLVAGVKDVFLVVYVETPTDKLPCTVIDLKKGTAEQDLAELISASDFVAVKLHGKYTNVTEVQQWKGLQAINPKMNGTGKAAEIAQYVCRILAGHGLENVGRRSVWTVDVQGYIEPNLQLLDERFAEAIGQPGAILSKDQIRVIEYFGDAPEDRLLVIDGFAGTRKSSTMALLVCLLQMFQQTARVLVLAKMHKTINAAAETMIPIVENFLQKRVVRDWSDKTDMYLLIWILKGRPRDFDATWTVHGSVEEQGDLIDLMDCAEEAIEIIPGTSAKAPKSAIRRTVVWQMLERLKEMELINVLSEGPQQGSKRARTEEDNNQAGPAKSRKISTECIDESKQALASQEPELHPNNWKFRLHDLLRRIVDRLDQPWKKADEREVLKLLREIKSQWIEEFCGVYCSTISRLNSQEVRDYAATHVFMEEAQSVDDHDMKLMLAEFAEAWKILVGDSKQPGPRVKDGKFNKFSVVRRESTLKREVRRGRHHVKLTKSGQM</sequence>
<reference evidence="2" key="1">
    <citation type="submission" date="2021-03" db="EMBL/GenBank/DDBJ databases">
        <authorList>
            <person name="Tagirdzhanova G."/>
        </authorList>
    </citation>
    <scope>NUCLEOTIDE SEQUENCE</scope>
</reference>
<comment type="caution">
    <text evidence="2">The sequence shown here is derived from an EMBL/GenBank/DDBJ whole genome shotgun (WGS) entry which is preliminary data.</text>
</comment>
<name>A0A8H3EM57_9LECA</name>